<feature type="compositionally biased region" description="Acidic residues" evidence="1">
    <location>
        <begin position="710"/>
        <end position="739"/>
    </location>
</feature>
<dbReference type="EMBL" id="BFEA01000062">
    <property type="protein sequence ID" value="GBG65458.1"/>
    <property type="molecule type" value="Genomic_DNA"/>
</dbReference>
<feature type="compositionally biased region" description="Acidic residues" evidence="1">
    <location>
        <begin position="767"/>
        <end position="787"/>
    </location>
</feature>
<organism evidence="2 3">
    <name type="scientific">Chara braunii</name>
    <name type="common">Braun's stonewort</name>
    <dbReference type="NCBI Taxonomy" id="69332"/>
    <lineage>
        <taxon>Eukaryota</taxon>
        <taxon>Viridiplantae</taxon>
        <taxon>Streptophyta</taxon>
        <taxon>Charophyceae</taxon>
        <taxon>Charales</taxon>
        <taxon>Characeae</taxon>
        <taxon>Chara</taxon>
    </lineage>
</organism>
<evidence type="ECO:0000313" key="2">
    <source>
        <dbReference type="EMBL" id="GBG65458.1"/>
    </source>
</evidence>
<evidence type="ECO:0000256" key="1">
    <source>
        <dbReference type="SAM" id="MobiDB-lite"/>
    </source>
</evidence>
<dbReference type="AlphaFoldDB" id="A0A388K5X6"/>
<feature type="region of interest" description="Disordered" evidence="1">
    <location>
        <begin position="694"/>
        <end position="739"/>
    </location>
</feature>
<feature type="region of interest" description="Disordered" evidence="1">
    <location>
        <begin position="766"/>
        <end position="787"/>
    </location>
</feature>
<feature type="region of interest" description="Disordered" evidence="1">
    <location>
        <begin position="368"/>
        <end position="387"/>
    </location>
</feature>
<sequence length="850" mass="97601">MQLSALLREWGAYVSCRKEKSSLVQRIMEILVDCGFATDRLQQMVRRWKHLDAARCFAQWKRYCEEVAKYQGLQDLALNHASNSYLRKALFGLFWARQRRRDRCKGEEFQKLNAQKRGFQSWRKCCKNKTAKKLQEHHASQQHARRECSKAIAALKRNAADRKRKGIKEDSARRHMIRHRCSKALKAWDFHLNGVQVSRRGNIKSVLHYAGTLARKAFFQWTKWVKDIQELQDVQKGTVFHMERYRMRVAFAAWRRWAKLIIDVRDKVNRFIRLQQLERRAEVLRIWSSWAQMKAYERETRTAAQGRTFVPTALPTGQTRTGRWTSGGDNPMTRRSPSTDSGGERSDGADDTNALMCEYFVQMAEKHRERVEREREEERRRLEEEARRVKESRRALREEQRLRHEEDRDIRLMWILRSEFRKEQEGDLERDECKGKRPAKSFSRNDGINEEKERLRRSIAQRTIGIEEMEDEELVALRKQAATLDLLEKRKRGPDLPVGNSPPIVTREKQSSTRLSNEAKARIELLKGDLTKEAGMSSAPSRIDLSLKHIMASCGLGRKEKSEQECHDFYDAVTIEELKETCRREKVAYGNRDLAIKCLITRRSAVAYDPSTILPPSTPSVATRASKGKVALYRKNEGKSFSLLVLSCSKYGQSLPLLEVVLCAQGSTTVCSIQSGVAETTPSTAQAADKLVTGSTPGNCADTVHSTFDDNPDDDDDDDDVDDADDADDDNVTNGVDDETFDDSTLMMMMVVTSGTLMMITKHYRDDDVDDDDEPRPVDDADDDDDDELMMMMMMTSSTLMMMMLANLDDEALMMMVTNISLMTNCAPDSLIVMTITVLIVLDNTSKLRS</sequence>
<keyword evidence="3" id="KW-1185">Reference proteome</keyword>
<feature type="region of interest" description="Disordered" evidence="1">
    <location>
        <begin position="312"/>
        <end position="351"/>
    </location>
</feature>
<proteinExistence type="predicted"/>
<comment type="caution">
    <text evidence="2">The sequence shown here is derived from an EMBL/GenBank/DDBJ whole genome shotgun (WGS) entry which is preliminary data.</text>
</comment>
<reference evidence="2 3" key="1">
    <citation type="journal article" date="2018" name="Cell">
        <title>The Chara Genome: Secondary Complexity and Implications for Plant Terrestrialization.</title>
        <authorList>
            <person name="Nishiyama T."/>
            <person name="Sakayama H."/>
            <person name="Vries J.D."/>
            <person name="Buschmann H."/>
            <person name="Saint-Marcoux D."/>
            <person name="Ullrich K.K."/>
            <person name="Haas F.B."/>
            <person name="Vanderstraeten L."/>
            <person name="Becker D."/>
            <person name="Lang D."/>
            <person name="Vosolsobe S."/>
            <person name="Rombauts S."/>
            <person name="Wilhelmsson P.K.I."/>
            <person name="Janitza P."/>
            <person name="Kern R."/>
            <person name="Heyl A."/>
            <person name="Rumpler F."/>
            <person name="Villalobos L.I.A.C."/>
            <person name="Clay J.M."/>
            <person name="Skokan R."/>
            <person name="Toyoda A."/>
            <person name="Suzuki Y."/>
            <person name="Kagoshima H."/>
            <person name="Schijlen E."/>
            <person name="Tajeshwar N."/>
            <person name="Catarino B."/>
            <person name="Hetherington A.J."/>
            <person name="Saltykova A."/>
            <person name="Bonnot C."/>
            <person name="Breuninger H."/>
            <person name="Symeonidi A."/>
            <person name="Radhakrishnan G.V."/>
            <person name="Van Nieuwerburgh F."/>
            <person name="Deforce D."/>
            <person name="Chang C."/>
            <person name="Karol K.G."/>
            <person name="Hedrich R."/>
            <person name="Ulvskov P."/>
            <person name="Glockner G."/>
            <person name="Delwiche C.F."/>
            <person name="Petrasek J."/>
            <person name="Van de Peer Y."/>
            <person name="Friml J."/>
            <person name="Beilby M."/>
            <person name="Dolan L."/>
            <person name="Kohara Y."/>
            <person name="Sugano S."/>
            <person name="Fujiyama A."/>
            <person name="Delaux P.-M."/>
            <person name="Quint M."/>
            <person name="TheiBen G."/>
            <person name="Hagemann M."/>
            <person name="Harholt J."/>
            <person name="Dunand C."/>
            <person name="Zachgo S."/>
            <person name="Langdale J."/>
            <person name="Maumus F."/>
            <person name="Straeten D.V.D."/>
            <person name="Gould S.B."/>
            <person name="Rensing S.A."/>
        </authorList>
    </citation>
    <scope>NUCLEOTIDE SEQUENCE [LARGE SCALE GENOMIC DNA]</scope>
    <source>
        <strain evidence="2 3">S276</strain>
    </source>
</reference>
<accession>A0A388K5X6</accession>
<dbReference type="Proteomes" id="UP000265515">
    <property type="component" value="Unassembled WGS sequence"/>
</dbReference>
<feature type="region of interest" description="Disordered" evidence="1">
    <location>
        <begin position="493"/>
        <end position="513"/>
    </location>
</feature>
<feature type="compositionally biased region" description="Polar residues" evidence="1">
    <location>
        <begin position="315"/>
        <end position="341"/>
    </location>
</feature>
<gene>
    <name evidence="2" type="ORF">CBR_g51053</name>
</gene>
<feature type="region of interest" description="Disordered" evidence="1">
    <location>
        <begin position="429"/>
        <end position="449"/>
    </location>
</feature>
<evidence type="ECO:0000313" key="3">
    <source>
        <dbReference type="Proteomes" id="UP000265515"/>
    </source>
</evidence>
<protein>
    <recommendedName>
        <fullName evidence="4">Sfi1 spindle body domain-containing protein</fullName>
    </recommendedName>
</protein>
<name>A0A388K5X6_CHABU</name>
<dbReference type="Gramene" id="GBG65458">
    <property type="protein sequence ID" value="GBG65458"/>
    <property type="gene ID" value="CBR_g51053"/>
</dbReference>
<evidence type="ECO:0008006" key="4">
    <source>
        <dbReference type="Google" id="ProtNLM"/>
    </source>
</evidence>